<dbReference type="PANTHER" id="PTHR10638:SF41">
    <property type="entry name" value="AMINE OXIDASE"/>
    <property type="match status" value="1"/>
</dbReference>
<organism evidence="4">
    <name type="scientific">Entomoneis paludosa</name>
    <dbReference type="NCBI Taxonomy" id="265537"/>
    <lineage>
        <taxon>Eukaryota</taxon>
        <taxon>Sar</taxon>
        <taxon>Stramenopiles</taxon>
        <taxon>Ochrophyta</taxon>
        <taxon>Bacillariophyta</taxon>
        <taxon>Bacillariophyceae</taxon>
        <taxon>Bacillariophycidae</taxon>
        <taxon>Entomoneidaceae</taxon>
        <taxon>Entomoneis</taxon>
    </lineage>
</organism>
<dbReference type="SUPFAM" id="SSF49998">
    <property type="entry name" value="Amine oxidase catalytic domain"/>
    <property type="match status" value="1"/>
</dbReference>
<evidence type="ECO:0000256" key="2">
    <source>
        <dbReference type="RuleBase" id="RU000672"/>
    </source>
</evidence>
<dbReference type="GO" id="GO:0009308">
    <property type="term" value="P:amine metabolic process"/>
    <property type="evidence" value="ECO:0007669"/>
    <property type="project" value="UniProtKB-UniRule"/>
</dbReference>
<feature type="domain" description="Copper amine oxidase catalytic" evidence="3">
    <location>
        <begin position="2"/>
        <end position="318"/>
    </location>
</feature>
<dbReference type="EMBL" id="HBHT01028938">
    <property type="protein sequence ID" value="CAD9980287.1"/>
    <property type="molecule type" value="Transcribed_RNA"/>
</dbReference>
<comment type="PTM">
    <text evidence="1 2">Topaquinone (TPQ) is generated by copper-dependent autoxidation of a specific tyrosyl residue.</text>
</comment>
<evidence type="ECO:0000313" key="4">
    <source>
        <dbReference type="EMBL" id="CAD9980287.1"/>
    </source>
</evidence>
<dbReference type="AlphaFoldDB" id="A0A7S2YK36"/>
<comment type="cofactor">
    <cofactor evidence="2">
        <name>Cu cation</name>
        <dbReference type="ChEBI" id="CHEBI:23378"/>
    </cofactor>
    <text evidence="2">Contains 1 topaquinone per subunit.</text>
</comment>
<dbReference type="GO" id="GO:0005507">
    <property type="term" value="F:copper ion binding"/>
    <property type="evidence" value="ECO:0007669"/>
    <property type="project" value="InterPro"/>
</dbReference>
<feature type="modified residue" description="2',4',5'-topaquinone" evidence="1">
    <location>
        <position position="70"/>
    </location>
</feature>
<dbReference type="GO" id="GO:0008131">
    <property type="term" value="F:primary methylamine oxidase activity"/>
    <property type="evidence" value="ECO:0007669"/>
    <property type="project" value="InterPro"/>
</dbReference>
<reference evidence="4" key="1">
    <citation type="submission" date="2021-01" db="EMBL/GenBank/DDBJ databases">
        <authorList>
            <person name="Corre E."/>
            <person name="Pelletier E."/>
            <person name="Niang G."/>
            <person name="Scheremetjew M."/>
            <person name="Finn R."/>
            <person name="Kale V."/>
            <person name="Holt S."/>
            <person name="Cochrane G."/>
            <person name="Meng A."/>
            <person name="Brown T."/>
            <person name="Cohen L."/>
        </authorList>
    </citation>
    <scope>NUCLEOTIDE SEQUENCE</scope>
    <source>
        <strain evidence="4">CCMP125</strain>
    </source>
</reference>
<dbReference type="Pfam" id="PF01179">
    <property type="entry name" value="Cu_amine_oxid"/>
    <property type="match status" value="1"/>
</dbReference>
<keyword evidence="2" id="KW-0560">Oxidoreductase</keyword>
<dbReference type="GO" id="GO:0048038">
    <property type="term" value="F:quinone binding"/>
    <property type="evidence" value="ECO:0007669"/>
    <property type="project" value="InterPro"/>
</dbReference>
<gene>
    <name evidence="4" type="ORF">APAL1065_LOCUS19432</name>
</gene>
<dbReference type="InterPro" id="IPR015798">
    <property type="entry name" value="Cu_amine_oxidase_C"/>
</dbReference>
<evidence type="ECO:0000259" key="3">
    <source>
        <dbReference type="Pfam" id="PF01179"/>
    </source>
</evidence>
<keyword evidence="2" id="KW-0186">Copper</keyword>
<comment type="similarity">
    <text evidence="2">Belongs to the copper/topaquinone oxidase family.</text>
</comment>
<name>A0A7S2YK36_9STRA</name>
<dbReference type="PANTHER" id="PTHR10638">
    <property type="entry name" value="COPPER AMINE OXIDASE"/>
    <property type="match status" value="1"/>
</dbReference>
<dbReference type="InterPro" id="IPR036460">
    <property type="entry name" value="Cu_amine_oxidase_C_sf"/>
</dbReference>
<accession>A0A7S2YK36</accession>
<keyword evidence="2" id="KW-0479">Metal-binding</keyword>
<dbReference type="EC" id="1.4.3.-" evidence="2"/>
<sequence>MGCDCLGHIHYFDAALNDSQGNPYVVKKAICMHEEDDGILWKHVEYRNGHNEARRARELVISKICTVVNYEYLIYIRFKLSGEIEYEIRLSGELSTNALSAGEDTPQHGVLVAPGVNAQIHQHMFCARLDMAVDGTDNTVSEIDMVTKDDGGPLGNVFGPVETVLKTEGQAKRVYDANKARYWKIANATGKVNHITQKPTAYKLVPFTKGPAQPPLLTAPDSAVSQKGNFATAHTWVTPHDPKERFPAGEYTPQQLELHQGLPKWIQDNESIEGKPVVLWHAFGVTHVPRVEDFPVMNCEMTAFSLKPDGFLSGNPAIDLPPETNQASQLNTTAAAGSDCCAAK</sequence>
<dbReference type="InterPro" id="IPR000269">
    <property type="entry name" value="Cu_amine_oxidase"/>
</dbReference>
<dbReference type="InterPro" id="IPR049948">
    <property type="entry name" value="Cu_Am_ox_TPQ-bd"/>
</dbReference>
<dbReference type="Gene3D" id="2.70.98.20">
    <property type="entry name" value="Copper amine oxidase, catalytic domain"/>
    <property type="match status" value="1"/>
</dbReference>
<evidence type="ECO:0000256" key="1">
    <source>
        <dbReference type="PIRSR" id="PIRSR600269-51"/>
    </source>
</evidence>
<keyword evidence="1 2" id="KW-0801">TPQ</keyword>
<protein>
    <recommendedName>
        <fullName evidence="2">Amine oxidase</fullName>
        <ecNumber evidence="2">1.4.3.-</ecNumber>
    </recommendedName>
</protein>
<dbReference type="PROSITE" id="PS01164">
    <property type="entry name" value="COPPER_AMINE_OXID_1"/>
    <property type="match status" value="1"/>
</dbReference>
<proteinExistence type="inferred from homology"/>